<dbReference type="OrthoDB" id="8119704at2759"/>
<comment type="caution">
    <text evidence="1">The sequence shown here is derived from an EMBL/GenBank/DDBJ whole genome shotgun (WGS) entry which is preliminary data.</text>
</comment>
<reference evidence="2" key="2">
    <citation type="journal article" date="2018" name="BMC Genomics">
        <title>A manually annotated Actinidia chinensis var. chinensis (kiwifruit) genome highlights the challenges associated with draft genomes and gene prediction in plants.</title>
        <authorList>
            <person name="Pilkington S.M."/>
            <person name="Crowhurst R."/>
            <person name="Hilario E."/>
            <person name="Nardozza S."/>
            <person name="Fraser L."/>
            <person name="Peng Y."/>
            <person name="Gunaseelan K."/>
            <person name="Simpson R."/>
            <person name="Tahir J."/>
            <person name="Deroles S.C."/>
            <person name="Templeton K."/>
            <person name="Luo Z."/>
            <person name="Davy M."/>
            <person name="Cheng C."/>
            <person name="McNeilage M."/>
            <person name="Scaglione D."/>
            <person name="Liu Y."/>
            <person name="Zhang Q."/>
            <person name="Datson P."/>
            <person name="De Silva N."/>
            <person name="Gardiner S.E."/>
            <person name="Bassett H."/>
            <person name="Chagne D."/>
            <person name="McCallum J."/>
            <person name="Dzierzon H."/>
            <person name="Deng C."/>
            <person name="Wang Y.Y."/>
            <person name="Barron L."/>
            <person name="Manako K."/>
            <person name="Bowen J."/>
            <person name="Foster T.M."/>
            <person name="Erridge Z.A."/>
            <person name="Tiffin H."/>
            <person name="Waite C.N."/>
            <person name="Davies K.M."/>
            <person name="Grierson E.P."/>
            <person name="Laing W.A."/>
            <person name="Kirk R."/>
            <person name="Chen X."/>
            <person name="Wood M."/>
            <person name="Montefiori M."/>
            <person name="Brummell D.A."/>
            <person name="Schwinn K.E."/>
            <person name="Catanach A."/>
            <person name="Fullerton C."/>
            <person name="Li D."/>
            <person name="Meiyalaghan S."/>
            <person name="Nieuwenhuizen N."/>
            <person name="Read N."/>
            <person name="Prakash R."/>
            <person name="Hunter D."/>
            <person name="Zhang H."/>
            <person name="McKenzie M."/>
            <person name="Knabel M."/>
            <person name="Harris A."/>
            <person name="Allan A.C."/>
            <person name="Gleave A."/>
            <person name="Chen A."/>
            <person name="Janssen B.J."/>
            <person name="Plunkett B."/>
            <person name="Ampomah-Dwamena C."/>
            <person name="Voogd C."/>
            <person name="Leif D."/>
            <person name="Lafferty D."/>
            <person name="Souleyre E.J.F."/>
            <person name="Varkonyi-Gasic E."/>
            <person name="Gambi F."/>
            <person name="Hanley J."/>
            <person name="Yao J.L."/>
            <person name="Cheung J."/>
            <person name="David K.M."/>
            <person name="Warren B."/>
            <person name="Marsh K."/>
            <person name="Snowden K.C."/>
            <person name="Lin-Wang K."/>
            <person name="Brian L."/>
            <person name="Martinez-Sanchez M."/>
            <person name="Wang M."/>
            <person name="Ileperuma N."/>
            <person name="Macnee N."/>
            <person name="Campin R."/>
            <person name="McAtee P."/>
            <person name="Drummond R.S.M."/>
            <person name="Espley R.V."/>
            <person name="Ireland H.S."/>
            <person name="Wu R."/>
            <person name="Atkinson R.G."/>
            <person name="Karunairetnam S."/>
            <person name="Bulley S."/>
            <person name="Chunkath S."/>
            <person name="Hanley Z."/>
            <person name="Storey R."/>
            <person name="Thrimawithana A.H."/>
            <person name="Thomson S."/>
            <person name="David C."/>
            <person name="Testolin R."/>
            <person name="Huang H."/>
            <person name="Hellens R.P."/>
            <person name="Schaffer R.J."/>
        </authorList>
    </citation>
    <scope>NUCLEOTIDE SEQUENCE [LARGE SCALE GENOMIC DNA]</scope>
    <source>
        <strain evidence="2">cv. Red5</strain>
    </source>
</reference>
<feature type="non-terminal residue" evidence="1">
    <location>
        <position position="98"/>
    </location>
</feature>
<sequence>MSVIPCFGACRGCEFSATFAENRLGFGAVARLNRTLKVSRPFEYGTFQISPFSLSHSRRAPKRPNVRMTLVDEKPEHGRDVVKPSDILAYDLVQGARV</sequence>
<dbReference type="EMBL" id="NKQK01000010">
    <property type="protein sequence ID" value="PSS19385.1"/>
    <property type="molecule type" value="Genomic_DNA"/>
</dbReference>
<reference evidence="1 2" key="1">
    <citation type="submission" date="2017-07" db="EMBL/GenBank/DDBJ databases">
        <title>An improved, manually edited Actinidia chinensis var. chinensis (kiwifruit) genome highlights the challenges associated with draft genomes and gene prediction in plants.</title>
        <authorList>
            <person name="Pilkington S."/>
            <person name="Crowhurst R."/>
            <person name="Hilario E."/>
            <person name="Nardozza S."/>
            <person name="Fraser L."/>
            <person name="Peng Y."/>
            <person name="Gunaseelan K."/>
            <person name="Simpson R."/>
            <person name="Tahir J."/>
            <person name="Deroles S."/>
            <person name="Templeton K."/>
            <person name="Luo Z."/>
            <person name="Davy M."/>
            <person name="Cheng C."/>
            <person name="Mcneilage M."/>
            <person name="Scaglione D."/>
            <person name="Liu Y."/>
            <person name="Zhang Q."/>
            <person name="Datson P."/>
            <person name="De Silva N."/>
            <person name="Gardiner S."/>
            <person name="Bassett H."/>
            <person name="Chagne D."/>
            <person name="Mccallum J."/>
            <person name="Dzierzon H."/>
            <person name="Deng C."/>
            <person name="Wang Y.-Y."/>
            <person name="Barron N."/>
            <person name="Manako K."/>
            <person name="Bowen J."/>
            <person name="Foster T."/>
            <person name="Erridge Z."/>
            <person name="Tiffin H."/>
            <person name="Waite C."/>
            <person name="Davies K."/>
            <person name="Grierson E."/>
            <person name="Laing W."/>
            <person name="Kirk R."/>
            <person name="Chen X."/>
            <person name="Wood M."/>
            <person name="Montefiori M."/>
            <person name="Brummell D."/>
            <person name="Schwinn K."/>
            <person name="Catanach A."/>
            <person name="Fullerton C."/>
            <person name="Li D."/>
            <person name="Meiyalaghan S."/>
            <person name="Nieuwenhuizen N."/>
            <person name="Read N."/>
            <person name="Prakash R."/>
            <person name="Hunter D."/>
            <person name="Zhang H."/>
            <person name="Mckenzie M."/>
            <person name="Knabel M."/>
            <person name="Harris A."/>
            <person name="Allan A."/>
            <person name="Chen A."/>
            <person name="Janssen B."/>
            <person name="Plunkett B."/>
            <person name="Dwamena C."/>
            <person name="Voogd C."/>
            <person name="Leif D."/>
            <person name="Lafferty D."/>
            <person name="Souleyre E."/>
            <person name="Varkonyi-Gasic E."/>
            <person name="Gambi F."/>
            <person name="Hanley J."/>
            <person name="Yao J.-L."/>
            <person name="Cheung J."/>
            <person name="David K."/>
            <person name="Warren B."/>
            <person name="Marsh K."/>
            <person name="Snowden K."/>
            <person name="Lin-Wang K."/>
            <person name="Brian L."/>
            <person name="Martinez-Sanchez M."/>
            <person name="Wang M."/>
            <person name="Ileperuma N."/>
            <person name="Macnee N."/>
            <person name="Campin R."/>
            <person name="Mcatee P."/>
            <person name="Drummond R."/>
            <person name="Espley R."/>
            <person name="Ireland H."/>
            <person name="Wu R."/>
            <person name="Atkinson R."/>
            <person name="Karunairetnam S."/>
            <person name="Bulley S."/>
            <person name="Chunkath S."/>
            <person name="Hanley Z."/>
            <person name="Storey R."/>
            <person name="Thrimawithana A."/>
            <person name="Thomson S."/>
            <person name="David C."/>
            <person name="Testolin R."/>
        </authorList>
    </citation>
    <scope>NUCLEOTIDE SEQUENCE [LARGE SCALE GENOMIC DNA]</scope>
    <source>
        <strain evidence="2">cv. Red5</strain>
        <tissue evidence="1">Young leaf</tissue>
    </source>
</reference>
<keyword evidence="1" id="KW-0675">Receptor</keyword>
<gene>
    <name evidence="1" type="ORF">CEY00_Acc11435</name>
</gene>
<accession>A0A2R6R2C2</accession>
<name>A0A2R6R2C2_ACTCC</name>
<dbReference type="InParanoid" id="A0A2R6R2C2"/>
<dbReference type="Gramene" id="PSS19385">
    <property type="protein sequence ID" value="PSS19385"/>
    <property type="gene ID" value="CEY00_Acc11435"/>
</dbReference>
<proteinExistence type="predicted"/>
<keyword evidence="2" id="KW-1185">Reference proteome</keyword>
<evidence type="ECO:0000313" key="2">
    <source>
        <dbReference type="Proteomes" id="UP000241394"/>
    </source>
</evidence>
<evidence type="ECO:0000313" key="1">
    <source>
        <dbReference type="EMBL" id="PSS19385.1"/>
    </source>
</evidence>
<protein>
    <submittedName>
        <fullName evidence="1">Transient receptor potential cation channel subfamily V member 2 like</fullName>
    </submittedName>
</protein>
<organism evidence="1 2">
    <name type="scientific">Actinidia chinensis var. chinensis</name>
    <name type="common">Chinese soft-hair kiwi</name>
    <dbReference type="NCBI Taxonomy" id="1590841"/>
    <lineage>
        <taxon>Eukaryota</taxon>
        <taxon>Viridiplantae</taxon>
        <taxon>Streptophyta</taxon>
        <taxon>Embryophyta</taxon>
        <taxon>Tracheophyta</taxon>
        <taxon>Spermatophyta</taxon>
        <taxon>Magnoliopsida</taxon>
        <taxon>eudicotyledons</taxon>
        <taxon>Gunneridae</taxon>
        <taxon>Pentapetalae</taxon>
        <taxon>asterids</taxon>
        <taxon>Ericales</taxon>
        <taxon>Actinidiaceae</taxon>
        <taxon>Actinidia</taxon>
    </lineage>
</organism>
<dbReference type="Proteomes" id="UP000241394">
    <property type="component" value="Chromosome LG10"/>
</dbReference>
<dbReference type="AlphaFoldDB" id="A0A2R6R2C2"/>